<dbReference type="InterPro" id="IPR019606">
    <property type="entry name" value="GerMN"/>
</dbReference>
<dbReference type="EMBL" id="FQXN01000003">
    <property type="protein sequence ID" value="SHH40914.1"/>
    <property type="molecule type" value="Genomic_DNA"/>
</dbReference>
<protein>
    <submittedName>
        <fullName evidence="2">Sporulation and spore germination</fullName>
    </submittedName>
</protein>
<proteinExistence type="predicted"/>
<dbReference type="OrthoDB" id="47565at2"/>
<evidence type="ECO:0000313" key="3">
    <source>
        <dbReference type="Proteomes" id="UP000242592"/>
    </source>
</evidence>
<reference evidence="3" key="1">
    <citation type="submission" date="2016-11" db="EMBL/GenBank/DDBJ databases">
        <authorList>
            <person name="Varghese N."/>
            <person name="Submissions S."/>
        </authorList>
    </citation>
    <scope>NUCLEOTIDE SEQUENCE [LARGE SCALE GENOMIC DNA]</scope>
    <source>
        <strain evidence="3">DSM 15807</strain>
    </source>
</reference>
<dbReference type="STRING" id="1123380.SAMN02745199_1024"/>
<evidence type="ECO:0000313" key="2">
    <source>
        <dbReference type="EMBL" id="SHH40914.1"/>
    </source>
</evidence>
<evidence type="ECO:0000259" key="1">
    <source>
        <dbReference type="SMART" id="SM00909"/>
    </source>
</evidence>
<dbReference type="Proteomes" id="UP000242592">
    <property type="component" value="Unassembled WGS sequence"/>
</dbReference>
<accession>A0A1M5SQR3</accession>
<feature type="domain" description="GerMN" evidence="1">
    <location>
        <begin position="37"/>
        <end position="122"/>
    </location>
</feature>
<gene>
    <name evidence="2" type="ORF">SAMN02745199_1024</name>
</gene>
<keyword evidence="3" id="KW-1185">Reference proteome</keyword>
<dbReference type="Pfam" id="PF10646">
    <property type="entry name" value="Germane"/>
    <property type="match status" value="1"/>
</dbReference>
<organism evidence="2 3">
    <name type="scientific">Thermosipho atlanticus DSM 15807</name>
    <dbReference type="NCBI Taxonomy" id="1123380"/>
    <lineage>
        <taxon>Bacteria</taxon>
        <taxon>Thermotogati</taxon>
        <taxon>Thermotogota</taxon>
        <taxon>Thermotogae</taxon>
        <taxon>Thermotogales</taxon>
        <taxon>Fervidobacteriaceae</taxon>
        <taxon>Thermosipho</taxon>
    </lineage>
</organism>
<dbReference type="AlphaFoldDB" id="A0A1M5SQR3"/>
<sequence length="140" mass="16467">MKKFLFITFIFLSLLNFGEKIALIENNDIIFKEVELKNSSVEYLFEFLSSFENSLVPKDVLNAYYFVDTSLIIDLNSSLIQNFSAEDEVLFLLQILYTLFENVKGIDRIYIIVDGKQTNLLVKYINIYFSFPRELYKIPD</sequence>
<dbReference type="RefSeq" id="WP_073072916.1">
    <property type="nucleotide sequence ID" value="NZ_FQXN01000003.1"/>
</dbReference>
<name>A0A1M5SQR3_9BACT</name>
<dbReference type="SMART" id="SM00909">
    <property type="entry name" value="Germane"/>
    <property type="match status" value="1"/>
</dbReference>